<dbReference type="AlphaFoldDB" id="A0A2H9ZTH9"/>
<dbReference type="GO" id="GO:0008270">
    <property type="term" value="F:zinc ion binding"/>
    <property type="evidence" value="ECO:0007669"/>
    <property type="project" value="UniProtKB-KW"/>
</dbReference>
<dbReference type="EMBL" id="KZ454129">
    <property type="protein sequence ID" value="PKA46595.1"/>
    <property type="molecule type" value="Genomic_DNA"/>
</dbReference>
<reference evidence="10 11" key="1">
    <citation type="journal article" date="2017" name="Nature">
        <title>The Apostasia genome and the evolution of orchids.</title>
        <authorList>
            <person name="Zhang G.Q."/>
            <person name="Liu K.W."/>
            <person name="Li Z."/>
            <person name="Lohaus R."/>
            <person name="Hsiao Y.Y."/>
            <person name="Niu S.C."/>
            <person name="Wang J.Y."/>
            <person name="Lin Y.C."/>
            <person name="Xu Q."/>
            <person name="Chen L.J."/>
            <person name="Yoshida K."/>
            <person name="Fujiwara S."/>
            <person name="Wang Z.W."/>
            <person name="Zhang Y.Q."/>
            <person name="Mitsuda N."/>
            <person name="Wang M."/>
            <person name="Liu G.H."/>
            <person name="Pecoraro L."/>
            <person name="Huang H.X."/>
            <person name="Xiao X.J."/>
            <person name="Lin M."/>
            <person name="Wu X.Y."/>
            <person name="Wu W.L."/>
            <person name="Chen Y.Y."/>
            <person name="Chang S.B."/>
            <person name="Sakamoto S."/>
            <person name="Ohme-Takagi M."/>
            <person name="Yagi M."/>
            <person name="Zeng S.J."/>
            <person name="Shen C.Y."/>
            <person name="Yeh C.M."/>
            <person name="Luo Y.B."/>
            <person name="Tsai W.C."/>
            <person name="Van de Peer Y."/>
            <person name="Liu Z.J."/>
        </authorList>
    </citation>
    <scope>NUCLEOTIDE SEQUENCE [LARGE SCALE GENOMIC DNA]</scope>
    <source>
        <strain evidence="11">cv. Shenzhen</strain>
        <tissue evidence="10">Stem</tissue>
    </source>
</reference>
<organism evidence="10 11">
    <name type="scientific">Apostasia shenzhenica</name>
    <dbReference type="NCBI Taxonomy" id="1088818"/>
    <lineage>
        <taxon>Eukaryota</taxon>
        <taxon>Viridiplantae</taxon>
        <taxon>Streptophyta</taxon>
        <taxon>Embryophyta</taxon>
        <taxon>Tracheophyta</taxon>
        <taxon>Spermatophyta</taxon>
        <taxon>Magnoliopsida</taxon>
        <taxon>Liliopsida</taxon>
        <taxon>Asparagales</taxon>
        <taxon>Orchidaceae</taxon>
        <taxon>Apostasioideae</taxon>
        <taxon>Apostasia</taxon>
    </lineage>
</organism>
<evidence type="ECO:0000256" key="1">
    <source>
        <dbReference type="ARBA" id="ARBA00000900"/>
    </source>
</evidence>
<evidence type="ECO:0000256" key="8">
    <source>
        <dbReference type="PROSITE-ProRule" id="PRU00175"/>
    </source>
</evidence>
<dbReference type="PROSITE" id="PS50089">
    <property type="entry name" value="ZF_RING_2"/>
    <property type="match status" value="1"/>
</dbReference>
<keyword evidence="11" id="KW-1185">Reference proteome</keyword>
<dbReference type="PANTHER" id="PTHR22937">
    <property type="entry name" value="E3 UBIQUITIN-PROTEIN LIGASE RNF165"/>
    <property type="match status" value="1"/>
</dbReference>
<dbReference type="Proteomes" id="UP000236161">
    <property type="component" value="Unassembled WGS sequence"/>
</dbReference>
<dbReference type="InterPro" id="IPR045191">
    <property type="entry name" value="MBR1/2-like"/>
</dbReference>
<comment type="catalytic activity">
    <reaction evidence="1">
        <text>S-ubiquitinyl-[E2 ubiquitin-conjugating enzyme]-L-cysteine + [acceptor protein]-L-lysine = [E2 ubiquitin-conjugating enzyme]-L-cysteine + N(6)-ubiquitinyl-[acceptor protein]-L-lysine.</text>
        <dbReference type="EC" id="2.3.2.27"/>
    </reaction>
</comment>
<dbReference type="OrthoDB" id="4348522at2759"/>
<evidence type="ECO:0000313" key="11">
    <source>
        <dbReference type="Proteomes" id="UP000236161"/>
    </source>
</evidence>
<evidence type="ECO:0000256" key="3">
    <source>
        <dbReference type="ARBA" id="ARBA00022679"/>
    </source>
</evidence>
<sequence>MELLDETLIFSSANITASLMPNQNPRYIPSGNEDYFQRGRPNRRSSAFDGGSAYPPYTGGRNLQRAAAGDGFNSNRYPSYLPRVNTERAAGIHSSSLQSRVRFNARPAAVSQGSPLPPPMGSGDSDRVHVTADALVQIFSGMLAPSATQNESNGSRFSDELISQNMKIGIGSASSKQEMCPICQDTEGANEATGALNCGHFYHLKCIKRWLKIKNNCPLCRASVIPTSTA</sequence>
<keyword evidence="6" id="KW-0833">Ubl conjugation pathway</keyword>
<dbReference type="InterPro" id="IPR013083">
    <property type="entry name" value="Znf_RING/FYVE/PHD"/>
</dbReference>
<dbReference type="PANTHER" id="PTHR22937:SF163">
    <property type="entry name" value="RING-TYPE E3 UBIQUITIN TRANSFERASE"/>
    <property type="match status" value="1"/>
</dbReference>
<keyword evidence="4" id="KW-0479">Metal-binding</keyword>
<feature type="domain" description="RING-type" evidence="9">
    <location>
        <begin position="180"/>
        <end position="221"/>
    </location>
</feature>
<gene>
    <name evidence="10" type="primary">ATL53</name>
    <name evidence="10" type="ORF">AXF42_Ash019336</name>
</gene>
<dbReference type="InterPro" id="IPR001841">
    <property type="entry name" value="Znf_RING"/>
</dbReference>
<proteinExistence type="predicted"/>
<protein>
    <recommendedName>
        <fullName evidence="2">RING-type E3 ubiquitin transferase</fullName>
        <ecNumber evidence="2">2.3.2.27</ecNumber>
    </recommendedName>
</protein>
<evidence type="ECO:0000256" key="5">
    <source>
        <dbReference type="ARBA" id="ARBA00022771"/>
    </source>
</evidence>
<keyword evidence="5 8" id="KW-0863">Zinc-finger</keyword>
<dbReference type="STRING" id="1088818.A0A2H9ZTH9"/>
<dbReference type="SUPFAM" id="SSF57850">
    <property type="entry name" value="RING/U-box"/>
    <property type="match status" value="1"/>
</dbReference>
<evidence type="ECO:0000256" key="2">
    <source>
        <dbReference type="ARBA" id="ARBA00012483"/>
    </source>
</evidence>
<dbReference type="EC" id="2.3.2.27" evidence="2"/>
<keyword evidence="3" id="KW-0808">Transferase</keyword>
<evidence type="ECO:0000256" key="7">
    <source>
        <dbReference type="ARBA" id="ARBA00022833"/>
    </source>
</evidence>
<evidence type="ECO:0000313" key="10">
    <source>
        <dbReference type="EMBL" id="PKA46595.1"/>
    </source>
</evidence>
<dbReference type="SMART" id="SM00184">
    <property type="entry name" value="RING"/>
    <property type="match status" value="1"/>
</dbReference>
<evidence type="ECO:0000259" key="9">
    <source>
        <dbReference type="PROSITE" id="PS50089"/>
    </source>
</evidence>
<accession>A0A2H9ZTH9</accession>
<keyword evidence="7" id="KW-0862">Zinc</keyword>
<dbReference type="GO" id="GO:0061630">
    <property type="term" value="F:ubiquitin protein ligase activity"/>
    <property type="evidence" value="ECO:0007669"/>
    <property type="project" value="UniProtKB-EC"/>
</dbReference>
<dbReference type="Gene3D" id="3.30.40.10">
    <property type="entry name" value="Zinc/RING finger domain, C3HC4 (zinc finger)"/>
    <property type="match status" value="1"/>
</dbReference>
<evidence type="ECO:0000256" key="6">
    <source>
        <dbReference type="ARBA" id="ARBA00022786"/>
    </source>
</evidence>
<dbReference type="InterPro" id="IPR011016">
    <property type="entry name" value="Znf_RING-CH"/>
</dbReference>
<dbReference type="SMART" id="SM00744">
    <property type="entry name" value="RINGv"/>
    <property type="match status" value="1"/>
</dbReference>
<dbReference type="Pfam" id="PF13639">
    <property type="entry name" value="zf-RING_2"/>
    <property type="match status" value="1"/>
</dbReference>
<name>A0A2H9ZTH9_9ASPA</name>
<evidence type="ECO:0000256" key="4">
    <source>
        <dbReference type="ARBA" id="ARBA00022723"/>
    </source>
</evidence>